<dbReference type="eggNOG" id="ENOG502QTM1">
    <property type="taxonomic scope" value="Eukaryota"/>
</dbReference>
<dbReference type="Pfam" id="PF21639">
    <property type="entry name" value="ORC5_lid"/>
    <property type="match status" value="1"/>
</dbReference>
<feature type="region of interest" description="Disordered" evidence="1">
    <location>
        <begin position="205"/>
        <end position="254"/>
    </location>
</feature>
<dbReference type="InterPro" id="IPR048866">
    <property type="entry name" value="ORC5_lid"/>
</dbReference>
<dbReference type="GO" id="GO:0000808">
    <property type="term" value="C:origin recognition complex"/>
    <property type="evidence" value="ECO:0007669"/>
    <property type="project" value="InterPro"/>
</dbReference>
<evidence type="ECO:0000313" key="4">
    <source>
        <dbReference type="Proteomes" id="UP000001055"/>
    </source>
</evidence>
<dbReference type="InParanoid" id="Q0URR4"/>
<gene>
    <name evidence="3" type="ORF">SNOG_05550</name>
</gene>
<protein>
    <recommendedName>
        <fullName evidence="2">ORC5 lid domain-containing protein</fullName>
    </recommendedName>
</protein>
<dbReference type="GeneID" id="5972832"/>
<reference evidence="4" key="1">
    <citation type="journal article" date="2007" name="Plant Cell">
        <title>Dothideomycete-plant interactions illuminated by genome sequencing and EST analysis of the wheat pathogen Stagonospora nodorum.</title>
        <authorList>
            <person name="Hane J.K."/>
            <person name="Lowe R.G."/>
            <person name="Solomon P.S."/>
            <person name="Tan K.C."/>
            <person name="Schoch C.L."/>
            <person name="Spatafora J.W."/>
            <person name="Crous P.W."/>
            <person name="Kodira C."/>
            <person name="Birren B.W."/>
            <person name="Galagan J.E."/>
            <person name="Torriani S.F."/>
            <person name="McDonald B.A."/>
            <person name="Oliver R.P."/>
        </authorList>
    </citation>
    <scope>NUCLEOTIDE SEQUENCE [LARGE SCALE GENOMIC DNA]</scope>
    <source>
        <strain evidence="4">SN15 / ATCC MYA-4574 / FGSC 10173</strain>
    </source>
</reference>
<proteinExistence type="predicted"/>
<evidence type="ECO:0000259" key="2">
    <source>
        <dbReference type="Pfam" id="PF21639"/>
    </source>
</evidence>
<dbReference type="GO" id="GO:0006260">
    <property type="term" value="P:DNA replication"/>
    <property type="evidence" value="ECO:0007669"/>
    <property type="project" value="InterPro"/>
</dbReference>
<dbReference type="RefSeq" id="XP_001795955.1">
    <property type="nucleotide sequence ID" value="XM_001795903.1"/>
</dbReference>
<dbReference type="AlphaFoldDB" id="Q0URR4"/>
<dbReference type="EMBL" id="CH445332">
    <property type="protein sequence ID" value="EAT86614.2"/>
    <property type="molecule type" value="Genomic_DNA"/>
</dbReference>
<dbReference type="VEuPathDB" id="FungiDB:JI435_055500"/>
<evidence type="ECO:0000313" key="3">
    <source>
        <dbReference type="EMBL" id="EAT86614.2"/>
    </source>
</evidence>
<feature type="compositionally biased region" description="Polar residues" evidence="1">
    <location>
        <begin position="233"/>
        <end position="245"/>
    </location>
</feature>
<dbReference type="Proteomes" id="UP000001055">
    <property type="component" value="Unassembled WGS sequence"/>
</dbReference>
<organism evidence="3 4">
    <name type="scientific">Phaeosphaeria nodorum (strain SN15 / ATCC MYA-4574 / FGSC 10173)</name>
    <name type="common">Glume blotch fungus</name>
    <name type="synonym">Parastagonospora nodorum</name>
    <dbReference type="NCBI Taxonomy" id="321614"/>
    <lineage>
        <taxon>Eukaryota</taxon>
        <taxon>Fungi</taxon>
        <taxon>Dikarya</taxon>
        <taxon>Ascomycota</taxon>
        <taxon>Pezizomycotina</taxon>
        <taxon>Dothideomycetes</taxon>
        <taxon>Pleosporomycetidae</taxon>
        <taxon>Pleosporales</taxon>
        <taxon>Pleosporineae</taxon>
        <taxon>Phaeosphaeriaceae</taxon>
        <taxon>Parastagonospora</taxon>
    </lineage>
</organism>
<evidence type="ECO:0000256" key="1">
    <source>
        <dbReference type="SAM" id="MobiDB-lite"/>
    </source>
</evidence>
<dbReference type="KEGG" id="pno:SNOG_05550"/>
<accession>Q0URR4</accession>
<dbReference type="HOGENOM" id="CLU_1094627_0_0_1"/>
<feature type="domain" description="ORC5 lid" evidence="2">
    <location>
        <begin position="130"/>
        <end position="189"/>
    </location>
</feature>
<dbReference type="STRING" id="321614.Q0URR4"/>
<dbReference type="PANTHER" id="PTHR12705:SF0">
    <property type="entry name" value="ORIGIN RECOGNITION COMPLEX SUBUNIT 5"/>
    <property type="match status" value="1"/>
</dbReference>
<sequence length="254" mass="28735">MLPDEIIAQLNTEFQCREQQIQQLAALYTMNITTRRSTDDHTRWTENLSALCVNLAKLLEGRGKFVLVLDAVDKLRESAGTLIAALGRLGESLFSILNNTPPKIFATPPSEEQFPDYTPDLAAEDDAWLWSRFISAVYDSLSKHTGRDLLSFRRTCMKLWRPFVEPVVTGQFGTRDFSRLIINRKHLFQVEDAVLDRIVADAEPQAALEPTTPSKRRVGEDDDPHATILHHTPPSSQRISASYNPLQDRPLHIS</sequence>
<dbReference type="PANTHER" id="PTHR12705">
    <property type="entry name" value="ORIGIN RECOGNITION COMPLEX SUBUNIT 5"/>
    <property type="match status" value="1"/>
</dbReference>
<dbReference type="InterPro" id="IPR020796">
    <property type="entry name" value="ORC5"/>
</dbReference>
<dbReference type="GO" id="GO:0005634">
    <property type="term" value="C:nucleus"/>
    <property type="evidence" value="ECO:0007669"/>
    <property type="project" value="InterPro"/>
</dbReference>
<name>Q0URR4_PHANO</name>